<dbReference type="Pfam" id="PF00486">
    <property type="entry name" value="Trans_reg_C"/>
    <property type="match status" value="1"/>
</dbReference>
<keyword evidence="2 3" id="KW-0238">DNA-binding</keyword>
<dbReference type="Pfam" id="PF07676">
    <property type="entry name" value="PD40"/>
    <property type="match status" value="6"/>
</dbReference>
<evidence type="ECO:0000256" key="4">
    <source>
        <dbReference type="SAM" id="MobiDB-lite"/>
    </source>
</evidence>
<proteinExistence type="inferred from homology"/>
<dbReference type="Proteomes" id="UP000324973">
    <property type="component" value="Unassembled WGS sequence"/>
</dbReference>
<keyword evidence="5" id="KW-0812">Transmembrane</keyword>
<dbReference type="Gene3D" id="2.120.10.30">
    <property type="entry name" value="TolB, C-terminal domain"/>
    <property type="match status" value="4"/>
</dbReference>
<dbReference type="Gene3D" id="1.10.10.10">
    <property type="entry name" value="Winged helix-like DNA-binding domain superfamily/Winged helix DNA-binding domain"/>
    <property type="match status" value="1"/>
</dbReference>
<dbReference type="SUPFAM" id="SSF82171">
    <property type="entry name" value="DPP6 N-terminal domain-like"/>
    <property type="match status" value="2"/>
</dbReference>
<dbReference type="SUPFAM" id="SSF46894">
    <property type="entry name" value="C-terminal effector domain of the bipartite response regulators"/>
    <property type="match status" value="1"/>
</dbReference>
<dbReference type="OrthoDB" id="626010at2"/>
<keyword evidence="8" id="KW-1185">Reference proteome</keyword>
<dbReference type="GO" id="GO:0006355">
    <property type="term" value="P:regulation of DNA-templated transcription"/>
    <property type="evidence" value="ECO:0007669"/>
    <property type="project" value="InterPro"/>
</dbReference>
<evidence type="ECO:0000256" key="1">
    <source>
        <dbReference type="ARBA" id="ARBA00009820"/>
    </source>
</evidence>
<sequence>MARVGMRATRMARPHGQRRAAATRRGEPVSPVRWDGGNLGFCYRFDAGAIRRRRGARQRAMGRVSEQTAIGKIDAGSVERPGRAGPVNFSAGEALVQPSLNRISIRGRVAQVEPKVMQVLVLMAERPGTVIARDTFLDTIWAGTVADDYLLNRAISELRKVFEDDPQTPRYIETIRKGGYRLVAPIAPARVAAALAPPAPEALSESAETAGTVQPAEPAVAGVPPPAQAAAQGGRPRATRLVLVLAAAAALGLAGWFLLPRAPSGPVGGPGGAYEIRPLTSFVGRELEPALSPDGSRVAFIRDGDGGFDVYVKTIGSEEVLNLTDSPVDERHPLWTADGRALLFARTDDGGLSVMRVSALGGGVTRVLHDDTMREIRGMSLSPDGTRIAYAAREAASEPYRIVLATLDGGERRTLSMPDAGTLGDTDPRFSHDSRTIVFVRGVNEVTRDVYRVRAEGGVATRLTFDNRKINGLAWSPDGERILFTSTRSGMYTLWSADPENGALETVGVGNEDIHQPATTPGVDAIAFEQWMHRSQLRQIELSAEADASAGAAHQLRSTRWDSSPAWSPDGERIAFASNRSGPHGVWISRRDGSGAVQVAAFDGMFVDNPAWSPDGRSIAFDASPGGRTAIFTVSPEGGTPQALVDGPGDNRNPAWSRDGAWLYFESNRSGEWRVHALPAGGGEAVAVTPGPGVHPRETVDGGQLLYSKPDQPGLWALPRVDWRDAARRTPETLLVADLDPRDGGNWAPADAGLYYLRRPPVGGTVLSLFAPADATSTDVTTLPPDFEGWGFDLSPDQSRLLFSEMLTRESDLRIATPRG</sequence>
<dbReference type="AlphaFoldDB" id="A0A5D4XPM0"/>
<name>A0A5D4XPM0_9GAMM</name>
<dbReference type="InterPro" id="IPR016032">
    <property type="entry name" value="Sig_transdc_resp-reg_C-effctor"/>
</dbReference>
<dbReference type="GO" id="GO:0000160">
    <property type="term" value="P:phosphorelay signal transduction system"/>
    <property type="evidence" value="ECO:0007669"/>
    <property type="project" value="InterPro"/>
</dbReference>
<dbReference type="SMART" id="SM00862">
    <property type="entry name" value="Trans_reg_C"/>
    <property type="match status" value="1"/>
</dbReference>
<evidence type="ECO:0000256" key="2">
    <source>
        <dbReference type="ARBA" id="ARBA00023125"/>
    </source>
</evidence>
<organism evidence="7 8">
    <name type="scientific">Luteimonas viscosa</name>
    <dbReference type="NCBI Taxonomy" id="1132694"/>
    <lineage>
        <taxon>Bacteria</taxon>
        <taxon>Pseudomonadati</taxon>
        <taxon>Pseudomonadota</taxon>
        <taxon>Gammaproteobacteria</taxon>
        <taxon>Lysobacterales</taxon>
        <taxon>Lysobacteraceae</taxon>
        <taxon>Luteimonas</taxon>
    </lineage>
</organism>
<dbReference type="EMBL" id="VTFT01000001">
    <property type="protein sequence ID" value="TYT24872.1"/>
    <property type="molecule type" value="Genomic_DNA"/>
</dbReference>
<feature type="DNA-binding region" description="OmpR/PhoB-type" evidence="3">
    <location>
        <begin position="86"/>
        <end position="184"/>
    </location>
</feature>
<feature type="region of interest" description="Disordered" evidence="4">
    <location>
        <begin position="202"/>
        <end position="232"/>
    </location>
</feature>
<dbReference type="InterPro" id="IPR001867">
    <property type="entry name" value="OmpR/PhoB-type_DNA-bd"/>
</dbReference>
<keyword evidence="5" id="KW-0472">Membrane</keyword>
<gene>
    <name evidence="7" type="ORF">FZO89_00450</name>
</gene>
<evidence type="ECO:0000256" key="5">
    <source>
        <dbReference type="SAM" id="Phobius"/>
    </source>
</evidence>
<dbReference type="PANTHER" id="PTHR36842">
    <property type="entry name" value="PROTEIN TOLB HOMOLOG"/>
    <property type="match status" value="1"/>
</dbReference>
<evidence type="ECO:0000259" key="6">
    <source>
        <dbReference type="PROSITE" id="PS51755"/>
    </source>
</evidence>
<reference evidence="7 8" key="1">
    <citation type="submission" date="2019-08" db="EMBL/GenBank/DDBJ databases">
        <title>Luteimonas viscosus sp. nov., isolated from soil of a sunflower field.</title>
        <authorList>
            <person name="Jianli Z."/>
            <person name="Ying Z."/>
        </authorList>
    </citation>
    <scope>NUCLEOTIDE SEQUENCE [LARGE SCALE GENOMIC DNA]</scope>
    <source>
        <strain evidence="7 8">XBU10</strain>
    </source>
</reference>
<accession>A0A5D4XPM0</accession>
<feature type="transmembrane region" description="Helical" evidence="5">
    <location>
        <begin position="241"/>
        <end position="259"/>
    </location>
</feature>
<evidence type="ECO:0000313" key="7">
    <source>
        <dbReference type="EMBL" id="TYT24872.1"/>
    </source>
</evidence>
<comment type="caution">
    <text evidence="7">The sequence shown here is derived from an EMBL/GenBank/DDBJ whole genome shotgun (WGS) entry which is preliminary data.</text>
</comment>
<comment type="similarity">
    <text evidence="1">Belongs to the TolB family.</text>
</comment>
<evidence type="ECO:0000313" key="8">
    <source>
        <dbReference type="Proteomes" id="UP000324973"/>
    </source>
</evidence>
<keyword evidence="5" id="KW-1133">Transmembrane helix</keyword>
<dbReference type="CDD" id="cd00383">
    <property type="entry name" value="trans_reg_C"/>
    <property type="match status" value="1"/>
</dbReference>
<evidence type="ECO:0000256" key="3">
    <source>
        <dbReference type="PROSITE-ProRule" id="PRU01091"/>
    </source>
</evidence>
<protein>
    <recommendedName>
        <fullName evidence="6">OmpR/PhoB-type domain-containing protein</fullName>
    </recommendedName>
</protein>
<dbReference type="InterPro" id="IPR036388">
    <property type="entry name" value="WH-like_DNA-bd_sf"/>
</dbReference>
<dbReference type="InterPro" id="IPR011659">
    <property type="entry name" value="WD40"/>
</dbReference>
<dbReference type="GO" id="GO:0003677">
    <property type="term" value="F:DNA binding"/>
    <property type="evidence" value="ECO:0007669"/>
    <property type="project" value="UniProtKB-UniRule"/>
</dbReference>
<dbReference type="PROSITE" id="PS51755">
    <property type="entry name" value="OMPR_PHOB"/>
    <property type="match status" value="1"/>
</dbReference>
<dbReference type="PANTHER" id="PTHR36842:SF1">
    <property type="entry name" value="PROTEIN TOLB"/>
    <property type="match status" value="1"/>
</dbReference>
<feature type="domain" description="OmpR/PhoB-type" evidence="6">
    <location>
        <begin position="86"/>
        <end position="184"/>
    </location>
</feature>
<dbReference type="InterPro" id="IPR011042">
    <property type="entry name" value="6-blade_b-propeller_TolB-like"/>
</dbReference>
<feature type="region of interest" description="Disordered" evidence="4">
    <location>
        <begin position="1"/>
        <end position="29"/>
    </location>
</feature>
<feature type="compositionally biased region" description="Basic residues" evidence="4">
    <location>
        <begin position="10"/>
        <end position="22"/>
    </location>
</feature>